<organism evidence="2 3">
    <name type="scientific">Zosterops borbonicus</name>
    <dbReference type="NCBI Taxonomy" id="364589"/>
    <lineage>
        <taxon>Eukaryota</taxon>
        <taxon>Metazoa</taxon>
        <taxon>Chordata</taxon>
        <taxon>Craniata</taxon>
        <taxon>Vertebrata</taxon>
        <taxon>Euteleostomi</taxon>
        <taxon>Archelosauria</taxon>
        <taxon>Archosauria</taxon>
        <taxon>Dinosauria</taxon>
        <taxon>Saurischia</taxon>
        <taxon>Theropoda</taxon>
        <taxon>Coelurosauria</taxon>
        <taxon>Aves</taxon>
        <taxon>Neognathae</taxon>
        <taxon>Neoaves</taxon>
        <taxon>Telluraves</taxon>
        <taxon>Australaves</taxon>
        <taxon>Passeriformes</taxon>
        <taxon>Sylvioidea</taxon>
        <taxon>Zosteropidae</taxon>
        <taxon>Zosterops</taxon>
    </lineage>
</organism>
<dbReference type="Proteomes" id="UP000796761">
    <property type="component" value="Unassembled WGS sequence"/>
</dbReference>
<dbReference type="AlphaFoldDB" id="A0A8K1D5Q7"/>
<accession>A0A8K1D5Q7</accession>
<gene>
    <name evidence="2" type="ORF">HGM15179_020777</name>
</gene>
<sequence length="68" mass="7347">MTTRDKSEGPKDCIDLTADGTTSNAGVSSEDSQQKEDDSNFSLITWNIDGLHPDVIDRAIGICTYLAL</sequence>
<feature type="region of interest" description="Disordered" evidence="1">
    <location>
        <begin position="1"/>
        <end position="38"/>
    </location>
</feature>
<reference evidence="2" key="1">
    <citation type="submission" date="2019-04" db="EMBL/GenBank/DDBJ databases">
        <title>Genome assembly of Zosterops borbonicus 15179.</title>
        <authorList>
            <person name="Leroy T."/>
            <person name="Anselmetti Y."/>
            <person name="Tilak M.-K."/>
            <person name="Nabholz B."/>
        </authorList>
    </citation>
    <scope>NUCLEOTIDE SEQUENCE</scope>
    <source>
        <strain evidence="2">HGM_15179</strain>
        <tissue evidence="2">Muscle</tissue>
    </source>
</reference>
<evidence type="ECO:0000313" key="3">
    <source>
        <dbReference type="Proteomes" id="UP000796761"/>
    </source>
</evidence>
<dbReference type="EMBL" id="SWJQ01002624">
    <property type="protein sequence ID" value="TRZ06330.1"/>
    <property type="molecule type" value="Genomic_DNA"/>
</dbReference>
<evidence type="ECO:0000256" key="1">
    <source>
        <dbReference type="SAM" id="MobiDB-lite"/>
    </source>
</evidence>
<keyword evidence="3" id="KW-1185">Reference proteome</keyword>
<protein>
    <submittedName>
        <fullName evidence="2">Uncharacterized protein</fullName>
    </submittedName>
</protein>
<comment type="caution">
    <text evidence="2">The sequence shown here is derived from an EMBL/GenBank/DDBJ whole genome shotgun (WGS) entry which is preliminary data.</text>
</comment>
<feature type="compositionally biased region" description="Basic and acidic residues" evidence="1">
    <location>
        <begin position="1"/>
        <end position="14"/>
    </location>
</feature>
<evidence type="ECO:0000313" key="2">
    <source>
        <dbReference type="EMBL" id="TRZ06330.1"/>
    </source>
</evidence>
<name>A0A8K1D5Q7_9PASS</name>
<proteinExistence type="predicted"/>